<feature type="transmembrane region" description="Helical" evidence="4">
    <location>
        <begin position="81"/>
        <end position="103"/>
    </location>
</feature>
<dbReference type="GO" id="GO:0016020">
    <property type="term" value="C:membrane"/>
    <property type="evidence" value="ECO:0007669"/>
    <property type="project" value="UniProtKB-SubCell"/>
</dbReference>
<dbReference type="EMBL" id="AMGY01000006">
    <property type="protein sequence ID" value="EXJ81382.1"/>
    <property type="molecule type" value="Genomic_DNA"/>
</dbReference>
<dbReference type="Gene3D" id="1.20.1250.20">
    <property type="entry name" value="MFS general substrate transporter like domains"/>
    <property type="match status" value="2"/>
</dbReference>
<accession>W9XLK1</accession>
<feature type="transmembrane region" description="Helical" evidence="4">
    <location>
        <begin position="305"/>
        <end position="324"/>
    </location>
</feature>
<name>W9XLK1_9EURO</name>
<dbReference type="eggNOG" id="KOG2504">
    <property type="taxonomic scope" value="Eukaryota"/>
</dbReference>
<evidence type="ECO:0000256" key="3">
    <source>
        <dbReference type="SAM" id="MobiDB-lite"/>
    </source>
</evidence>
<sequence length="427" mass="45997">MEEKEAGHAVPEETSPKVPVEVNPVPGKSGYQPPEGGTRAWLVVLGSTLALFSTLGYVNSFGVYQEYYSTHQLRDRSASSIAWIGSIQVFFQFSSGVVAGPLFDRHGEKIMWFPCVTYTFAIMMTSLCKEYYQFILAQGILSGISSGLIFTVAVSVPNHYFRRNIGAAVGIIVAGSSLGGVIFPITLNQLLNLSTIGFGWSVRICGFINVGLLSLSCLTIKAAARNMGRKPDPASFKRPVFYLTTIASFFLVWGMFVPYFYLPVYSIQRGMSADLASYLIAIMNAASLFGRVLPGMAADRLGRYNLWLVACFSSGILLLCWGATKSNAAILVFAILFGFFSGAIISLMNACVAQITPDPRQIGAHIGVLSFICGFAGLSGSPISGAIATEYNSYVDSGYFGGASMILGAFIVVAARLGPKERKLKVF</sequence>
<dbReference type="HOGENOM" id="CLU_001265_1_1_1"/>
<feature type="transmembrane region" description="Helical" evidence="4">
    <location>
        <begin position="198"/>
        <end position="220"/>
    </location>
</feature>
<dbReference type="GeneID" id="19171770"/>
<dbReference type="InterPro" id="IPR011701">
    <property type="entry name" value="MFS"/>
</dbReference>
<proteinExistence type="inferred from homology"/>
<feature type="transmembrane region" description="Helical" evidence="4">
    <location>
        <begin position="133"/>
        <end position="153"/>
    </location>
</feature>
<feature type="transmembrane region" description="Helical" evidence="4">
    <location>
        <begin position="330"/>
        <end position="352"/>
    </location>
</feature>
<keyword evidence="7" id="KW-1185">Reference proteome</keyword>
<dbReference type="Pfam" id="PF07690">
    <property type="entry name" value="MFS_1"/>
    <property type="match status" value="1"/>
</dbReference>
<dbReference type="InterPro" id="IPR036259">
    <property type="entry name" value="MFS_trans_sf"/>
</dbReference>
<dbReference type="GO" id="GO:0022857">
    <property type="term" value="F:transmembrane transporter activity"/>
    <property type="evidence" value="ECO:0007669"/>
    <property type="project" value="InterPro"/>
</dbReference>
<evidence type="ECO:0000256" key="2">
    <source>
        <dbReference type="ARBA" id="ARBA00006727"/>
    </source>
</evidence>
<feature type="transmembrane region" description="Helical" evidence="4">
    <location>
        <begin position="275"/>
        <end position="293"/>
    </location>
</feature>
<keyword evidence="4" id="KW-0812">Transmembrane</keyword>
<dbReference type="PANTHER" id="PTHR11360:SF319">
    <property type="entry name" value="MAJOR FACILITATOR SUPERFAMILY (MFS) PROFILE DOMAIN-CONTAINING PROTEIN"/>
    <property type="match status" value="1"/>
</dbReference>
<protein>
    <recommendedName>
        <fullName evidence="5">Major facilitator superfamily (MFS) profile domain-containing protein</fullName>
    </recommendedName>
</protein>
<comment type="caution">
    <text evidence="6">The sequence shown here is derived from an EMBL/GenBank/DDBJ whole genome shotgun (WGS) entry which is preliminary data.</text>
</comment>
<feature type="transmembrane region" description="Helical" evidence="4">
    <location>
        <begin position="165"/>
        <end position="186"/>
    </location>
</feature>
<dbReference type="InterPro" id="IPR020846">
    <property type="entry name" value="MFS_dom"/>
</dbReference>
<evidence type="ECO:0000256" key="1">
    <source>
        <dbReference type="ARBA" id="ARBA00004141"/>
    </source>
</evidence>
<dbReference type="AlphaFoldDB" id="W9XLK1"/>
<feature type="transmembrane region" description="Helical" evidence="4">
    <location>
        <begin position="399"/>
        <end position="418"/>
    </location>
</feature>
<feature type="transmembrane region" description="Helical" evidence="4">
    <location>
        <begin position="364"/>
        <end position="387"/>
    </location>
</feature>
<evidence type="ECO:0000256" key="4">
    <source>
        <dbReference type="SAM" id="Phobius"/>
    </source>
</evidence>
<dbReference type="RefSeq" id="XP_007735970.1">
    <property type="nucleotide sequence ID" value="XM_007737780.1"/>
</dbReference>
<dbReference type="SUPFAM" id="SSF103473">
    <property type="entry name" value="MFS general substrate transporter"/>
    <property type="match status" value="1"/>
</dbReference>
<dbReference type="PANTHER" id="PTHR11360">
    <property type="entry name" value="MONOCARBOXYLATE TRANSPORTER"/>
    <property type="match status" value="1"/>
</dbReference>
<dbReference type="OrthoDB" id="6499973at2759"/>
<dbReference type="InterPro" id="IPR050327">
    <property type="entry name" value="Proton-linked_MCT"/>
</dbReference>
<dbReference type="Proteomes" id="UP000019478">
    <property type="component" value="Unassembled WGS sequence"/>
</dbReference>
<keyword evidence="4" id="KW-1133">Transmembrane helix</keyword>
<feature type="transmembrane region" description="Helical" evidence="4">
    <location>
        <begin position="40"/>
        <end position="61"/>
    </location>
</feature>
<feature type="domain" description="Major facilitator superfamily (MFS) profile" evidence="5">
    <location>
        <begin position="240"/>
        <end position="427"/>
    </location>
</feature>
<comment type="similarity">
    <text evidence="2">Belongs to the major facilitator superfamily. Monocarboxylate porter (TC 2.A.1.13) family.</text>
</comment>
<dbReference type="CDD" id="cd17352">
    <property type="entry name" value="MFS_MCT_SLC16"/>
    <property type="match status" value="1"/>
</dbReference>
<evidence type="ECO:0000313" key="7">
    <source>
        <dbReference type="Proteomes" id="UP000019478"/>
    </source>
</evidence>
<evidence type="ECO:0000259" key="5">
    <source>
        <dbReference type="PROSITE" id="PS50850"/>
    </source>
</evidence>
<organism evidence="6 7">
    <name type="scientific">Capronia epimyces CBS 606.96</name>
    <dbReference type="NCBI Taxonomy" id="1182542"/>
    <lineage>
        <taxon>Eukaryota</taxon>
        <taxon>Fungi</taxon>
        <taxon>Dikarya</taxon>
        <taxon>Ascomycota</taxon>
        <taxon>Pezizomycotina</taxon>
        <taxon>Eurotiomycetes</taxon>
        <taxon>Chaetothyriomycetidae</taxon>
        <taxon>Chaetothyriales</taxon>
        <taxon>Herpotrichiellaceae</taxon>
        <taxon>Capronia</taxon>
    </lineage>
</organism>
<comment type="subcellular location">
    <subcellularLocation>
        <location evidence="1">Membrane</location>
        <topology evidence="1">Multi-pass membrane protein</topology>
    </subcellularLocation>
</comment>
<evidence type="ECO:0000313" key="6">
    <source>
        <dbReference type="EMBL" id="EXJ81382.1"/>
    </source>
</evidence>
<reference evidence="6 7" key="1">
    <citation type="submission" date="2013-03" db="EMBL/GenBank/DDBJ databases">
        <title>The Genome Sequence of Capronia epimyces CBS 606.96.</title>
        <authorList>
            <consortium name="The Broad Institute Genomics Platform"/>
            <person name="Cuomo C."/>
            <person name="de Hoog S."/>
            <person name="Gorbushina A."/>
            <person name="Walker B."/>
            <person name="Young S.K."/>
            <person name="Zeng Q."/>
            <person name="Gargeya S."/>
            <person name="Fitzgerald M."/>
            <person name="Haas B."/>
            <person name="Abouelleil A."/>
            <person name="Allen A.W."/>
            <person name="Alvarado L."/>
            <person name="Arachchi H.M."/>
            <person name="Berlin A.M."/>
            <person name="Chapman S.B."/>
            <person name="Gainer-Dewar J."/>
            <person name="Goldberg J."/>
            <person name="Griggs A."/>
            <person name="Gujja S."/>
            <person name="Hansen M."/>
            <person name="Howarth C."/>
            <person name="Imamovic A."/>
            <person name="Ireland A."/>
            <person name="Larimer J."/>
            <person name="McCowan C."/>
            <person name="Murphy C."/>
            <person name="Pearson M."/>
            <person name="Poon T.W."/>
            <person name="Priest M."/>
            <person name="Roberts A."/>
            <person name="Saif S."/>
            <person name="Shea T."/>
            <person name="Sisk P."/>
            <person name="Sykes S."/>
            <person name="Wortman J."/>
            <person name="Nusbaum C."/>
            <person name="Birren B."/>
        </authorList>
    </citation>
    <scope>NUCLEOTIDE SEQUENCE [LARGE SCALE GENOMIC DNA]</scope>
    <source>
        <strain evidence="6 7">CBS 606.96</strain>
    </source>
</reference>
<feature type="region of interest" description="Disordered" evidence="3">
    <location>
        <begin position="1"/>
        <end position="31"/>
    </location>
</feature>
<feature type="transmembrane region" description="Helical" evidence="4">
    <location>
        <begin position="240"/>
        <end position="263"/>
    </location>
</feature>
<gene>
    <name evidence="6" type="ORF">A1O3_07673</name>
</gene>
<feature type="compositionally biased region" description="Basic and acidic residues" evidence="3">
    <location>
        <begin position="1"/>
        <end position="15"/>
    </location>
</feature>
<dbReference type="PROSITE" id="PS50850">
    <property type="entry name" value="MFS"/>
    <property type="match status" value="1"/>
</dbReference>
<keyword evidence="4" id="KW-0472">Membrane</keyword>